<dbReference type="EMBL" id="JAJHUN010000001">
    <property type="protein sequence ID" value="KAJ4164555.1"/>
    <property type="molecule type" value="Genomic_DNA"/>
</dbReference>
<dbReference type="Proteomes" id="UP001144673">
    <property type="component" value="Chromosome 1"/>
</dbReference>
<keyword evidence="3" id="KW-1185">Reference proteome</keyword>
<evidence type="ECO:0000313" key="2">
    <source>
        <dbReference type="EMBL" id="KAJ4164555.1"/>
    </source>
</evidence>
<comment type="caution">
    <text evidence="2">The sequence shown here is derived from an EMBL/GenBank/DDBJ whole genome shotgun (WGS) entry which is preliminary data.</text>
</comment>
<gene>
    <name evidence="2" type="ORF">LMH87_006225</name>
</gene>
<name>A0A9W8QP55_AKAMU</name>
<feature type="compositionally biased region" description="Low complexity" evidence="1">
    <location>
        <begin position="13"/>
        <end position="24"/>
    </location>
</feature>
<proteinExistence type="predicted"/>
<reference evidence="2" key="1">
    <citation type="journal article" date="2023" name="Access Microbiol">
        <title>De-novo genome assembly for Akanthomyces muscarius, a biocontrol agent of insect agricultural pests.</title>
        <authorList>
            <person name="Erdos Z."/>
            <person name="Studholme D.J."/>
            <person name="Raymond B."/>
            <person name="Sharma M."/>
        </authorList>
    </citation>
    <scope>NUCLEOTIDE SEQUENCE</scope>
    <source>
        <strain evidence="2">Ve6</strain>
    </source>
</reference>
<protein>
    <submittedName>
        <fullName evidence="2">Uncharacterized protein</fullName>
    </submittedName>
</protein>
<organism evidence="2 3">
    <name type="scientific">Akanthomyces muscarius</name>
    <name type="common">Entomopathogenic fungus</name>
    <name type="synonym">Lecanicillium muscarium</name>
    <dbReference type="NCBI Taxonomy" id="2231603"/>
    <lineage>
        <taxon>Eukaryota</taxon>
        <taxon>Fungi</taxon>
        <taxon>Dikarya</taxon>
        <taxon>Ascomycota</taxon>
        <taxon>Pezizomycotina</taxon>
        <taxon>Sordariomycetes</taxon>
        <taxon>Hypocreomycetidae</taxon>
        <taxon>Hypocreales</taxon>
        <taxon>Cordycipitaceae</taxon>
        <taxon>Akanthomyces</taxon>
    </lineage>
</organism>
<evidence type="ECO:0000313" key="3">
    <source>
        <dbReference type="Proteomes" id="UP001144673"/>
    </source>
</evidence>
<dbReference type="KEGG" id="amus:LMH87_006225"/>
<evidence type="ECO:0000256" key="1">
    <source>
        <dbReference type="SAM" id="MobiDB-lite"/>
    </source>
</evidence>
<dbReference type="AlphaFoldDB" id="A0A9W8QP55"/>
<sequence>MGSDASFAPNYMTPTRCSTDTTTSHQHVQRQLARLVLQAAQQEPSWTGDSGQGRASHDAIFLFGVLSLFWEEYSVRQWQTLDFQDQLKASSLRGGWNSSPKLRTMLPRQLVLLAESPSGR</sequence>
<accession>A0A9W8QP55</accession>
<feature type="region of interest" description="Disordered" evidence="1">
    <location>
        <begin position="1"/>
        <end position="24"/>
    </location>
</feature>
<dbReference type="GeneID" id="80893384"/>
<dbReference type="RefSeq" id="XP_056059470.1">
    <property type="nucleotide sequence ID" value="XM_056204078.1"/>
</dbReference>